<feature type="binding site" evidence="3">
    <location>
        <begin position="8"/>
        <end position="15"/>
    </location>
    <ligand>
        <name>substrate</name>
    </ligand>
</feature>
<dbReference type="InterPro" id="IPR017578">
    <property type="entry name" value="Ribazole_CobC"/>
</dbReference>
<name>A0A1M6MM15_PARC5</name>
<protein>
    <recommendedName>
        <fullName evidence="1">Alpha-ribazole phosphatase</fullName>
        <ecNumber evidence="1">3.1.3.73</ecNumber>
    </recommendedName>
</protein>
<dbReference type="EMBL" id="FRAG01000011">
    <property type="protein sequence ID" value="SHJ84420.1"/>
    <property type="molecule type" value="Genomic_DNA"/>
</dbReference>
<organism evidence="4 5">
    <name type="scientific">Paramaledivibacter caminithermalis (strain DSM 15212 / CIP 107654 / DViRD3)</name>
    <name type="common">Clostridium caminithermale</name>
    <dbReference type="NCBI Taxonomy" id="1121301"/>
    <lineage>
        <taxon>Bacteria</taxon>
        <taxon>Bacillati</taxon>
        <taxon>Bacillota</taxon>
        <taxon>Clostridia</taxon>
        <taxon>Peptostreptococcales</taxon>
        <taxon>Caminicellaceae</taxon>
        <taxon>Paramaledivibacter</taxon>
    </lineage>
</organism>
<dbReference type="GO" id="GO:0043755">
    <property type="term" value="F:alpha-ribazole phosphatase activity"/>
    <property type="evidence" value="ECO:0007669"/>
    <property type="project" value="UniProtKB-UniRule"/>
</dbReference>
<dbReference type="AlphaFoldDB" id="A0A1M6MM15"/>
<dbReference type="RefSeq" id="WP_073148145.1">
    <property type="nucleotide sequence ID" value="NZ_FRAG01000011.1"/>
</dbReference>
<evidence type="ECO:0000313" key="5">
    <source>
        <dbReference type="Proteomes" id="UP000184465"/>
    </source>
</evidence>
<dbReference type="NCBIfam" id="TIGR03162">
    <property type="entry name" value="ribazole_cobC"/>
    <property type="match status" value="1"/>
</dbReference>
<evidence type="ECO:0000256" key="2">
    <source>
        <dbReference type="PIRSR" id="PIRSR613078-1"/>
    </source>
</evidence>
<dbReference type="InterPro" id="IPR013078">
    <property type="entry name" value="His_Pase_superF_clade-1"/>
</dbReference>
<dbReference type="SUPFAM" id="SSF53254">
    <property type="entry name" value="Phosphoglycerate mutase-like"/>
    <property type="match status" value="1"/>
</dbReference>
<dbReference type="PANTHER" id="PTHR48100:SF1">
    <property type="entry name" value="HISTIDINE PHOSPHATASE FAMILY PROTEIN-RELATED"/>
    <property type="match status" value="1"/>
</dbReference>
<feature type="active site" description="Tele-phosphohistidine intermediate" evidence="2">
    <location>
        <position position="9"/>
    </location>
</feature>
<dbReference type="STRING" id="1121301.SAMN02745912_01308"/>
<dbReference type="GO" id="GO:0005737">
    <property type="term" value="C:cytoplasm"/>
    <property type="evidence" value="ECO:0007669"/>
    <property type="project" value="TreeGrafter"/>
</dbReference>
<dbReference type="CDD" id="cd07067">
    <property type="entry name" value="HP_PGM_like"/>
    <property type="match status" value="1"/>
</dbReference>
<reference evidence="5" key="1">
    <citation type="submission" date="2016-11" db="EMBL/GenBank/DDBJ databases">
        <authorList>
            <person name="Varghese N."/>
            <person name="Submissions S."/>
        </authorList>
    </citation>
    <scope>NUCLEOTIDE SEQUENCE [LARGE SCALE GENOMIC DNA]</scope>
    <source>
        <strain evidence="5">DSM 15212 / CIP 107654 / DViRD3</strain>
    </source>
</reference>
<dbReference type="Gene3D" id="3.40.50.1240">
    <property type="entry name" value="Phosphoglycerate mutase-like"/>
    <property type="match status" value="1"/>
</dbReference>
<dbReference type="GO" id="GO:0009236">
    <property type="term" value="P:cobalamin biosynthetic process"/>
    <property type="evidence" value="ECO:0007669"/>
    <property type="project" value="UniProtKB-UniRule"/>
</dbReference>
<dbReference type="SMART" id="SM00855">
    <property type="entry name" value="PGAM"/>
    <property type="match status" value="1"/>
</dbReference>
<dbReference type="InterPro" id="IPR050275">
    <property type="entry name" value="PGM_Phosphatase"/>
</dbReference>
<evidence type="ECO:0000313" key="4">
    <source>
        <dbReference type="EMBL" id="SHJ84420.1"/>
    </source>
</evidence>
<dbReference type="PANTHER" id="PTHR48100">
    <property type="entry name" value="BROAD-SPECIFICITY PHOSPHATASE YOR283W-RELATED"/>
    <property type="match status" value="1"/>
</dbReference>
<dbReference type="EC" id="3.1.3.73" evidence="1"/>
<dbReference type="OrthoDB" id="7925971at2"/>
<keyword evidence="5" id="KW-1185">Reference proteome</keyword>
<feature type="active site" description="Proton donor/acceptor" evidence="2">
    <location>
        <position position="82"/>
    </location>
</feature>
<dbReference type="Proteomes" id="UP000184465">
    <property type="component" value="Unassembled WGS sequence"/>
</dbReference>
<evidence type="ECO:0000256" key="1">
    <source>
        <dbReference type="NCBIfam" id="TIGR03162"/>
    </source>
</evidence>
<feature type="binding site" evidence="3">
    <location>
        <position position="58"/>
    </location>
    <ligand>
        <name>substrate</name>
    </ligand>
</feature>
<accession>A0A1M6MM15</accession>
<dbReference type="InterPro" id="IPR029033">
    <property type="entry name" value="His_PPase_superfam"/>
</dbReference>
<gene>
    <name evidence="4" type="ORF">SAMN02745912_01308</name>
</gene>
<dbReference type="Pfam" id="PF00300">
    <property type="entry name" value="His_Phos_1"/>
    <property type="match status" value="1"/>
</dbReference>
<proteinExistence type="predicted"/>
<evidence type="ECO:0000256" key="3">
    <source>
        <dbReference type="PIRSR" id="PIRSR613078-2"/>
    </source>
</evidence>
<sequence length="196" mass="22799">MLEIIFVRHGESEMNRNNMYCGWTNSSLTEKGLRQAERVSEKLADEAIDLIISSDLDRCFKTAAIINRLHRKTIIKETALRELNFGAWEGLTYHEICRDFPQEIKKWQEDFINFKIPEGESLLKMHKRVNKAFGRIINEHKEGKILIVSHSGVIRSILTQQLLGSIDGYWKFKIKNCGITRMEIMDNFLVLVGMNQ</sequence>